<dbReference type="InterPro" id="IPR000160">
    <property type="entry name" value="GGDEF_dom"/>
</dbReference>
<dbReference type="SMART" id="SM00267">
    <property type="entry name" value="GGDEF"/>
    <property type="match status" value="1"/>
</dbReference>
<dbReference type="InterPro" id="IPR043128">
    <property type="entry name" value="Rev_trsase/Diguanyl_cyclase"/>
</dbReference>
<dbReference type="PANTHER" id="PTHR33121">
    <property type="entry name" value="CYCLIC DI-GMP PHOSPHODIESTERASE PDEF"/>
    <property type="match status" value="1"/>
</dbReference>
<name>A0A1G7Z0D6_9VIBR</name>
<reference evidence="2 3" key="1">
    <citation type="submission" date="2016-10" db="EMBL/GenBank/DDBJ databases">
        <authorList>
            <person name="de Groot N.N."/>
        </authorList>
    </citation>
    <scope>NUCLEOTIDE SEQUENCE [LARGE SCALE GENOMIC DNA]</scope>
    <source>
        <strain evidence="2 3">CGMCC 1.10228</strain>
    </source>
</reference>
<accession>A0A1G7Z0D6</accession>
<dbReference type="Pfam" id="PF00990">
    <property type="entry name" value="GGDEF"/>
    <property type="match status" value="1"/>
</dbReference>
<dbReference type="InterPro" id="IPR029787">
    <property type="entry name" value="Nucleotide_cyclase"/>
</dbReference>
<feature type="domain" description="GGDEF" evidence="1">
    <location>
        <begin position="189"/>
        <end position="308"/>
    </location>
</feature>
<dbReference type="Gene3D" id="3.30.70.270">
    <property type="match status" value="1"/>
</dbReference>
<dbReference type="RefSeq" id="WP_093271607.1">
    <property type="nucleotide sequence ID" value="NZ_FNDD01000006.1"/>
</dbReference>
<dbReference type="Proteomes" id="UP000198854">
    <property type="component" value="Unassembled WGS sequence"/>
</dbReference>
<sequence>MFNTTQWLQQLEHNSKPLALWREMLNTLASTDSNCQCALMVKQQGEYKMLIANDNQQPICDWESVETGLSSLFAQWSYPSEAQSQQIAILQPEFQAAFEHTPIKSLDCAPVYWPNGTLFAQLCTLSSATSSPMMAGVSPHFARLVTSDLKQFIEQRSSLLTDDLTELLNPQGFAMLGAQKVKDAPRYQLAIGVIYIQIDRVSEISAAYGSDIAEQCYTTLSDVLKSACREADIVARINDNEFVVLSLLNTRRQLNQLAHRIENDFKLRVKATETLNLSSLLSKTFITDCFSSLSLDQLVEKTKFQTAA</sequence>
<keyword evidence="3" id="KW-1185">Reference proteome</keyword>
<organism evidence="2 3">
    <name type="scientific">Vibrio xiamenensis</name>
    <dbReference type="NCBI Taxonomy" id="861298"/>
    <lineage>
        <taxon>Bacteria</taxon>
        <taxon>Pseudomonadati</taxon>
        <taxon>Pseudomonadota</taxon>
        <taxon>Gammaproteobacteria</taxon>
        <taxon>Vibrionales</taxon>
        <taxon>Vibrionaceae</taxon>
        <taxon>Vibrio</taxon>
    </lineage>
</organism>
<dbReference type="PANTHER" id="PTHR33121:SF70">
    <property type="entry name" value="SIGNALING PROTEIN YKOW"/>
    <property type="match status" value="1"/>
</dbReference>
<evidence type="ECO:0000259" key="1">
    <source>
        <dbReference type="PROSITE" id="PS50887"/>
    </source>
</evidence>
<proteinExistence type="predicted"/>
<dbReference type="PROSITE" id="PS50887">
    <property type="entry name" value="GGDEF"/>
    <property type="match status" value="1"/>
</dbReference>
<dbReference type="InterPro" id="IPR050706">
    <property type="entry name" value="Cyclic-di-GMP_PDE-like"/>
</dbReference>
<dbReference type="STRING" id="861298.SAMN04488136_106161"/>
<evidence type="ECO:0000313" key="2">
    <source>
        <dbReference type="EMBL" id="SDH02232.1"/>
    </source>
</evidence>
<dbReference type="SUPFAM" id="SSF55073">
    <property type="entry name" value="Nucleotide cyclase"/>
    <property type="match status" value="1"/>
</dbReference>
<gene>
    <name evidence="2" type="ORF">SAMN04488136_106161</name>
</gene>
<dbReference type="EMBL" id="FNDD01000006">
    <property type="protein sequence ID" value="SDH02232.1"/>
    <property type="molecule type" value="Genomic_DNA"/>
</dbReference>
<protein>
    <submittedName>
        <fullName evidence="2">Diguanylate cyclase (GGDEF) domain-containing protein</fullName>
    </submittedName>
</protein>
<dbReference type="AlphaFoldDB" id="A0A1G7Z0D6"/>
<dbReference type="OrthoDB" id="9812358at2"/>
<dbReference type="NCBIfam" id="TIGR00254">
    <property type="entry name" value="GGDEF"/>
    <property type="match status" value="1"/>
</dbReference>
<dbReference type="GO" id="GO:0071111">
    <property type="term" value="F:cyclic-guanylate-specific phosphodiesterase activity"/>
    <property type="evidence" value="ECO:0007669"/>
    <property type="project" value="InterPro"/>
</dbReference>
<evidence type="ECO:0000313" key="3">
    <source>
        <dbReference type="Proteomes" id="UP000198854"/>
    </source>
</evidence>